<evidence type="ECO:0000313" key="4">
    <source>
        <dbReference type="Proteomes" id="UP000473826"/>
    </source>
</evidence>
<dbReference type="PANTHER" id="PTHR16038">
    <property type="entry name" value="NOP SEVEN ASSOCIATED PROTEIN 1"/>
    <property type="match status" value="1"/>
</dbReference>
<dbReference type="GO" id="GO:0005730">
    <property type="term" value="C:nucleolus"/>
    <property type="evidence" value="ECO:0007669"/>
    <property type="project" value="InterPro"/>
</dbReference>
<sequence>MTTYRTLDFWAPALHPSTLLSVSVAEPGPSRDPVVRSLPIKHGEYEAVGCIKRLVKTNEGFLAADDAFRISALTVPVEETDVPIVTSQSQAKVPSRGLSVWTGLATVDDGAAAISSLSTGRLSLFRGDANPAGTFKAGGPVLTLSSVGSGGLFALGGKEVEVSVWDASRAFSAEGTSSSDKRKKDDLAPGEVWRAKNVAHNHLQLRQPVHHLASAFLPGSSTDLVTGTKSGAVRRYDTRQRKPVGDWKVAREGGVGAVAPGADNELFFADHSNLVAALDLRTGRVLYTVPANATASSLLALPDPVPRFAELGKTAAAGLASISSDATFRVFQTTPPPAVMPKGNWATGGKKSTVLSSAYGVGVGTFVFAGFGSRTEAKPAKEAKEGEGEDDEDDEEVDDDEEEELWEGMDEANADDDDDSSEDEAPAKKQRRRQ</sequence>
<keyword evidence="4" id="KW-1185">Reference proteome</keyword>
<dbReference type="InterPro" id="IPR011047">
    <property type="entry name" value="Quinoprotein_ADH-like_sf"/>
</dbReference>
<comment type="subunit">
    <text evidence="1">Component of the pre-66S ribosomal particle.</text>
</comment>
<organism evidence="3 4">
    <name type="scientific">Vanrija humicola</name>
    <name type="common">Yeast</name>
    <name type="synonym">Cryptococcus humicola</name>
    <dbReference type="NCBI Taxonomy" id="5417"/>
    <lineage>
        <taxon>Eukaryota</taxon>
        <taxon>Fungi</taxon>
        <taxon>Dikarya</taxon>
        <taxon>Basidiomycota</taxon>
        <taxon>Agaricomycotina</taxon>
        <taxon>Tremellomycetes</taxon>
        <taxon>Trichosporonales</taxon>
        <taxon>Trichosporonaceae</taxon>
        <taxon>Vanrija</taxon>
    </lineage>
</organism>
<feature type="compositionally biased region" description="Acidic residues" evidence="2">
    <location>
        <begin position="387"/>
        <end position="424"/>
    </location>
</feature>
<dbReference type="GO" id="GO:0030687">
    <property type="term" value="C:preribosome, large subunit precursor"/>
    <property type="evidence" value="ECO:0007669"/>
    <property type="project" value="TreeGrafter"/>
</dbReference>
<evidence type="ECO:0000256" key="2">
    <source>
        <dbReference type="SAM" id="MobiDB-lite"/>
    </source>
</evidence>
<dbReference type="Gene3D" id="2.130.10.10">
    <property type="entry name" value="YVTN repeat-like/Quinoprotein amine dehydrogenase"/>
    <property type="match status" value="1"/>
</dbReference>
<dbReference type="PANTHER" id="PTHR16038:SF4">
    <property type="entry name" value="WD REPEAT-CONTAINING PROTEIN 74"/>
    <property type="match status" value="1"/>
</dbReference>
<gene>
    <name evidence="3" type="ORF">VHUM_00200</name>
</gene>
<proteinExistence type="predicted"/>
<dbReference type="AlphaFoldDB" id="A0A7D8V4E8"/>
<name>A0A7D8V4E8_VANHU</name>
<protein>
    <recommendedName>
        <fullName evidence="5">Ribosome biogenesis protein NSA1</fullName>
    </recommendedName>
</protein>
<dbReference type="InterPro" id="IPR037379">
    <property type="entry name" value="WDR74/Nsa1"/>
</dbReference>
<evidence type="ECO:0000256" key="1">
    <source>
        <dbReference type="ARBA" id="ARBA00011187"/>
    </source>
</evidence>
<feature type="compositionally biased region" description="Basic and acidic residues" evidence="2">
    <location>
        <begin position="376"/>
        <end position="386"/>
    </location>
</feature>
<dbReference type="Proteomes" id="UP000473826">
    <property type="component" value="Unassembled WGS sequence"/>
</dbReference>
<dbReference type="OrthoDB" id="18388at2759"/>
<dbReference type="InterPro" id="IPR015943">
    <property type="entry name" value="WD40/YVTN_repeat-like_dom_sf"/>
</dbReference>
<evidence type="ECO:0008006" key="5">
    <source>
        <dbReference type="Google" id="ProtNLM"/>
    </source>
</evidence>
<dbReference type="EMBL" id="QKWK01000001">
    <property type="protein sequence ID" value="TXT15697.1"/>
    <property type="molecule type" value="Genomic_DNA"/>
</dbReference>
<reference evidence="3 4" key="1">
    <citation type="journal article" date="2019" name="PLoS Genet.">
        <title>Convergent evolution of linked mating-type loci in basidiomycete fungi.</title>
        <authorList>
            <person name="Sun S."/>
            <person name="Coelho M.A."/>
            <person name="Heitman J."/>
            <person name="Nowrousian M."/>
        </authorList>
    </citation>
    <scope>NUCLEOTIDE SEQUENCE [LARGE SCALE GENOMIC DNA]</scope>
    <source>
        <strain evidence="3 4">CBS 4282</strain>
    </source>
</reference>
<dbReference type="SUPFAM" id="SSF50998">
    <property type="entry name" value="Quinoprotein alcohol dehydrogenase-like"/>
    <property type="match status" value="1"/>
</dbReference>
<dbReference type="GO" id="GO:0042273">
    <property type="term" value="P:ribosomal large subunit biogenesis"/>
    <property type="evidence" value="ECO:0007669"/>
    <property type="project" value="InterPro"/>
</dbReference>
<comment type="caution">
    <text evidence="3">The sequence shown here is derived from an EMBL/GenBank/DDBJ whole genome shotgun (WGS) entry which is preliminary data.</text>
</comment>
<accession>A0A7D8V4E8</accession>
<feature type="region of interest" description="Disordered" evidence="2">
    <location>
        <begin position="376"/>
        <end position="434"/>
    </location>
</feature>
<evidence type="ECO:0000313" key="3">
    <source>
        <dbReference type="EMBL" id="TXT15697.1"/>
    </source>
</evidence>